<protein>
    <submittedName>
        <fullName evidence="1">Uncharacterized protein</fullName>
    </submittedName>
</protein>
<comment type="caution">
    <text evidence="1">The sequence shown here is derived from an EMBL/GenBank/DDBJ whole genome shotgun (WGS) entry which is preliminary data.</text>
</comment>
<gene>
    <name evidence="1" type="ORF">DC094_06320</name>
</gene>
<dbReference type="Proteomes" id="UP000244906">
    <property type="component" value="Unassembled WGS sequence"/>
</dbReference>
<organism evidence="1 2">
    <name type="scientific">Pelagibaculum spongiae</name>
    <dbReference type="NCBI Taxonomy" id="2080658"/>
    <lineage>
        <taxon>Bacteria</taxon>
        <taxon>Pseudomonadati</taxon>
        <taxon>Pseudomonadota</taxon>
        <taxon>Gammaproteobacteria</taxon>
        <taxon>Oceanospirillales</taxon>
        <taxon>Pelagibaculum</taxon>
    </lineage>
</organism>
<evidence type="ECO:0000313" key="2">
    <source>
        <dbReference type="Proteomes" id="UP000244906"/>
    </source>
</evidence>
<dbReference type="RefSeq" id="WP_116686288.1">
    <property type="nucleotide sequence ID" value="NZ_CAWNYD010000002.1"/>
</dbReference>
<sequence length="246" mass="28635">MKKEKSSFAKFFSLSRHQKRKGGDKLISQLVSVDYEAMKNNLINDAKLKYTHGADKDLQTHIEHLRHEFSGQSELVYHHAKLIVLIRRESNLQQSLQSFFELWDQQGDFLRQHLNIRWLISAIDTFIDHSSDPTTQALGLLVPVMMNTIKLHETERLLQESKDAADSDEIKATLQSGRVDLFSGMSCFAVGTDDTIRNMRWRIDRNCQGNPAGEIFLEIFERIQGEDTVYGRFKKRHVRDRTGWWN</sequence>
<dbReference type="EMBL" id="QDDL01000002">
    <property type="protein sequence ID" value="PVZ70215.1"/>
    <property type="molecule type" value="Genomic_DNA"/>
</dbReference>
<keyword evidence="2" id="KW-1185">Reference proteome</keyword>
<accession>A0A2V1GUY7</accession>
<dbReference type="OrthoDB" id="1123495at2"/>
<reference evidence="1 2" key="1">
    <citation type="submission" date="2018-04" db="EMBL/GenBank/DDBJ databases">
        <title>Thalassorhabdus spongiae gen. nov., sp. nov., isolated from a marine sponge in South-West Iceland.</title>
        <authorList>
            <person name="Knobloch S."/>
            <person name="Daussin A."/>
            <person name="Johannsson R."/>
            <person name="Marteinsson V.T."/>
        </authorList>
    </citation>
    <scope>NUCLEOTIDE SEQUENCE [LARGE SCALE GENOMIC DNA]</scope>
    <source>
        <strain evidence="1 2">Hp12</strain>
    </source>
</reference>
<dbReference type="AlphaFoldDB" id="A0A2V1GUY7"/>
<proteinExistence type="predicted"/>
<name>A0A2V1GUY7_9GAMM</name>
<evidence type="ECO:0000313" key="1">
    <source>
        <dbReference type="EMBL" id="PVZ70215.1"/>
    </source>
</evidence>